<organism evidence="1 2">
    <name type="scientific">Methylacidimicrobium cyclopophantes</name>
    <dbReference type="NCBI Taxonomy" id="1041766"/>
    <lineage>
        <taxon>Bacteria</taxon>
        <taxon>Pseudomonadati</taxon>
        <taxon>Verrucomicrobiota</taxon>
        <taxon>Methylacidimicrobium</taxon>
    </lineage>
</organism>
<protein>
    <submittedName>
        <fullName evidence="1">Uncharacterized protein</fullName>
    </submittedName>
</protein>
<proteinExistence type="predicted"/>
<name>A0A5E6MF18_9BACT</name>
<dbReference type="Proteomes" id="UP000381693">
    <property type="component" value="Unassembled WGS sequence"/>
</dbReference>
<dbReference type="RefSeq" id="WP_142525109.1">
    <property type="nucleotide sequence ID" value="NZ_CABFUZ020000115.1"/>
</dbReference>
<keyword evidence="2" id="KW-1185">Reference proteome</keyword>
<dbReference type="AlphaFoldDB" id="A0A5E6MF18"/>
<evidence type="ECO:0000313" key="2">
    <source>
        <dbReference type="Proteomes" id="UP000381693"/>
    </source>
</evidence>
<gene>
    <name evidence="1" type="ORF">MAMC_01072</name>
</gene>
<evidence type="ECO:0000313" key="1">
    <source>
        <dbReference type="EMBL" id="VVM06423.1"/>
    </source>
</evidence>
<accession>A0A5E6MF18</accession>
<dbReference type="OrthoDB" id="189574at2"/>
<comment type="caution">
    <text evidence="1">The sequence shown here is derived from an EMBL/GenBank/DDBJ whole genome shotgun (WGS) entry which is preliminary data.</text>
</comment>
<reference evidence="1" key="1">
    <citation type="submission" date="2019-09" db="EMBL/GenBank/DDBJ databases">
        <authorList>
            <person name="Cremers G."/>
        </authorList>
    </citation>
    <scope>NUCLEOTIDE SEQUENCE [LARGE SCALE GENOMIC DNA]</scope>
    <source>
        <strain evidence="1">3B</strain>
    </source>
</reference>
<sequence length="265" mass="30622">MRRVERHVSPTGIPPLFAAASFLPVGLASRRCALSILGAGSAFLALVLASLSAPPTAASQLIQLVSVRKYYTLFLASTDQSGRKEPRLREIFVTRFRNFGPSFVNGFYHDELPQQPYLEYRDSIDGRPVPVQKFGNRYWDFLQFPAGREIEVRTDALQRVLPRDPAQKIDFFEDWIEWANWRPPIDDYWIVVDLGKMYTAFRQTPAFGMGGDPPPTFREFLQNQVLRVLPAGYRVEGSTVWWHFRQIYAPEGYTTLHVEWKAWYR</sequence>
<dbReference type="EMBL" id="CABFUZ020000115">
    <property type="protein sequence ID" value="VVM06423.1"/>
    <property type="molecule type" value="Genomic_DNA"/>
</dbReference>